<feature type="domain" description="EF-hand" evidence="5">
    <location>
        <begin position="205"/>
        <end position="240"/>
    </location>
</feature>
<evidence type="ECO:0000313" key="12">
    <source>
        <dbReference type="Proteomes" id="UP000663823"/>
    </source>
</evidence>
<evidence type="ECO:0000256" key="3">
    <source>
        <dbReference type="ARBA" id="ARBA00022737"/>
    </source>
</evidence>
<dbReference type="InterPro" id="IPR028846">
    <property type="entry name" value="Recoverin"/>
</dbReference>
<dbReference type="Pfam" id="PF13833">
    <property type="entry name" value="EF-hand_8"/>
    <property type="match status" value="2"/>
</dbReference>
<dbReference type="PROSITE" id="PS00018">
    <property type="entry name" value="EF_HAND_1"/>
    <property type="match status" value="4"/>
</dbReference>
<comment type="caution">
    <text evidence="10">The sequence shown here is derived from an EMBL/GenBank/DDBJ whole genome shotgun (WGS) entry which is preliminary data.</text>
</comment>
<dbReference type="EMBL" id="CAJNOL010000101">
    <property type="protein sequence ID" value="CAF0845430.1"/>
    <property type="molecule type" value="Genomic_DNA"/>
</dbReference>
<accession>A0A818SYM2</accession>
<dbReference type="OrthoDB" id="191686at2759"/>
<dbReference type="Pfam" id="PF13499">
    <property type="entry name" value="EF-hand_7"/>
    <property type="match status" value="1"/>
</dbReference>
<dbReference type="PANTHER" id="PTHR23055:SF69">
    <property type="entry name" value="NEURONAL CALCIUM SENSOR 2"/>
    <property type="match status" value="1"/>
</dbReference>
<keyword evidence="3" id="KW-0677">Repeat</keyword>
<dbReference type="InterPro" id="IPR002048">
    <property type="entry name" value="EF_hand_dom"/>
</dbReference>
<feature type="domain" description="EF-hand" evidence="5">
    <location>
        <begin position="251"/>
        <end position="286"/>
    </location>
</feature>
<dbReference type="SUPFAM" id="SSF47473">
    <property type="entry name" value="EF-hand"/>
    <property type="match status" value="2"/>
</dbReference>
<dbReference type="Gene3D" id="1.10.238.10">
    <property type="entry name" value="EF-hand"/>
    <property type="match status" value="2"/>
</dbReference>
<dbReference type="InterPro" id="IPR018247">
    <property type="entry name" value="EF_Hand_1_Ca_BS"/>
</dbReference>
<keyword evidence="4" id="KW-0106">Calcium</keyword>
<comment type="similarity">
    <text evidence="1">Belongs to the recoverin family.</text>
</comment>
<dbReference type="GO" id="GO:0005509">
    <property type="term" value="F:calcium ion binding"/>
    <property type="evidence" value="ECO:0007669"/>
    <property type="project" value="InterPro"/>
</dbReference>
<evidence type="ECO:0000313" key="9">
    <source>
        <dbReference type="EMBL" id="CAF0846518.1"/>
    </source>
</evidence>
<evidence type="ECO:0000313" key="7">
    <source>
        <dbReference type="EMBL" id="CAF0798862.1"/>
    </source>
</evidence>
<dbReference type="CDD" id="cd00051">
    <property type="entry name" value="EFh"/>
    <property type="match status" value="2"/>
</dbReference>
<keyword evidence="2" id="KW-0479">Metal-binding</keyword>
<name>A0A818SYM2_9BILA</name>
<evidence type="ECO:0000259" key="5">
    <source>
        <dbReference type="PROSITE" id="PS50222"/>
    </source>
</evidence>
<dbReference type="Proteomes" id="UP000663854">
    <property type="component" value="Unassembled WGS sequence"/>
</dbReference>
<protein>
    <recommendedName>
        <fullName evidence="5">EF-hand domain-containing protein</fullName>
    </recommendedName>
</protein>
<dbReference type="Proteomes" id="UP000663823">
    <property type="component" value="Unassembled WGS sequence"/>
</dbReference>
<feature type="domain" description="EF-hand" evidence="5">
    <location>
        <begin position="169"/>
        <end position="204"/>
    </location>
</feature>
<dbReference type="FunFam" id="1.10.238.10:FF:000009">
    <property type="entry name" value="Visinin-like protein 1"/>
    <property type="match status" value="1"/>
</dbReference>
<evidence type="ECO:0000313" key="13">
    <source>
        <dbReference type="Proteomes" id="UP000663870"/>
    </source>
</evidence>
<dbReference type="PROSITE" id="PS50222">
    <property type="entry name" value="EF_HAND_2"/>
    <property type="match status" value="4"/>
</dbReference>
<organism evidence="10 12">
    <name type="scientific">Rotaria sordida</name>
    <dbReference type="NCBI Taxonomy" id="392033"/>
    <lineage>
        <taxon>Eukaryota</taxon>
        <taxon>Metazoa</taxon>
        <taxon>Spiralia</taxon>
        <taxon>Gnathifera</taxon>
        <taxon>Rotifera</taxon>
        <taxon>Eurotatoria</taxon>
        <taxon>Bdelloidea</taxon>
        <taxon>Philodinida</taxon>
        <taxon>Philodinidae</taxon>
        <taxon>Rotaria</taxon>
    </lineage>
</organism>
<feature type="domain" description="EF-hand" evidence="5">
    <location>
        <begin position="68"/>
        <end position="103"/>
    </location>
</feature>
<evidence type="ECO:0000313" key="6">
    <source>
        <dbReference type="EMBL" id="CAF0779338.1"/>
    </source>
</evidence>
<dbReference type="AlphaFoldDB" id="A0A818SYM2"/>
<dbReference type="EMBL" id="CAJNOH010000041">
    <property type="protein sequence ID" value="CAF0798862.1"/>
    <property type="molecule type" value="Genomic_DNA"/>
</dbReference>
<dbReference type="EMBL" id="CAJNOL010000102">
    <property type="protein sequence ID" value="CAF0846518.1"/>
    <property type="molecule type" value="Genomic_DNA"/>
</dbReference>
<keyword evidence="13" id="KW-1185">Reference proteome</keyword>
<dbReference type="EMBL" id="CAJOAX010000992">
    <property type="protein sequence ID" value="CAF3674364.1"/>
    <property type="molecule type" value="Genomic_DNA"/>
</dbReference>
<dbReference type="Proteomes" id="UP000663882">
    <property type="component" value="Unassembled WGS sequence"/>
</dbReference>
<dbReference type="Proteomes" id="UP000663874">
    <property type="component" value="Unassembled WGS sequence"/>
</dbReference>
<gene>
    <name evidence="11" type="ORF">FNK824_LOCUS19266</name>
    <name evidence="8" type="ORF">JXQ802_LOCUS6412</name>
    <name evidence="9" type="ORF">JXQ802_LOCUS6466</name>
    <name evidence="10" type="ORF">OTI717_LOCUS10786</name>
    <name evidence="7" type="ORF">PYM288_LOCUS4504</name>
    <name evidence="6" type="ORF">RFH988_LOCUS2806</name>
</gene>
<dbReference type="InterPro" id="IPR011992">
    <property type="entry name" value="EF-hand-dom_pair"/>
</dbReference>
<dbReference type="PRINTS" id="PR00450">
    <property type="entry name" value="RECOVERIN"/>
</dbReference>
<evidence type="ECO:0000313" key="8">
    <source>
        <dbReference type="EMBL" id="CAF0845430.1"/>
    </source>
</evidence>
<evidence type="ECO:0000313" key="10">
    <source>
        <dbReference type="EMBL" id="CAF3674364.1"/>
    </source>
</evidence>
<dbReference type="Proteomes" id="UP000663870">
    <property type="component" value="Unassembled WGS sequence"/>
</dbReference>
<evidence type="ECO:0000256" key="1">
    <source>
        <dbReference type="ARBA" id="ARBA00006049"/>
    </source>
</evidence>
<evidence type="ECO:0000256" key="4">
    <source>
        <dbReference type="ARBA" id="ARBA00022837"/>
    </source>
</evidence>
<evidence type="ECO:0000256" key="2">
    <source>
        <dbReference type="ARBA" id="ARBA00022723"/>
    </source>
</evidence>
<dbReference type="EMBL" id="CAJOBE010003360">
    <property type="protein sequence ID" value="CAF3875743.1"/>
    <property type="molecule type" value="Genomic_DNA"/>
</dbReference>
<dbReference type="SMART" id="SM00054">
    <property type="entry name" value="EFh"/>
    <property type="match status" value="4"/>
</dbReference>
<dbReference type="EMBL" id="CAJNOO010000062">
    <property type="protein sequence ID" value="CAF0779338.1"/>
    <property type="molecule type" value="Genomic_DNA"/>
</dbReference>
<evidence type="ECO:0000313" key="11">
    <source>
        <dbReference type="EMBL" id="CAF3875743.1"/>
    </source>
</evidence>
<sequence length="294" mass="34386">MGQKSAKQHKKDLTHLSEDEIDRLTKNTTYSKQQIQDWHQGFLRDCPNGKLDKKKFFEVYKKFYPEGKAEKFCAQVFKTFDSDDNGYIDFVEFLIAVNITSHGDVREKLRLAFDIELDDETIERLTKNTKYTPEQIREWHASFLRDCPNGKLTSTQFVDVYKKFYTEAEAEKYSYQVFRTFDLDRSGYIDFVEFLLAVNINANGDIRDKLSLAFDIYDINGDGKIDKKEMTKVITAIYDLLGEEHRKGENSPENRVKIIMEKLDLNDDKSISRDEFVEGCLKDDILRQLLAPNV</sequence>
<proteinExistence type="inferred from homology"/>
<reference evidence="10" key="1">
    <citation type="submission" date="2021-02" db="EMBL/GenBank/DDBJ databases">
        <authorList>
            <person name="Nowell W R."/>
        </authorList>
    </citation>
    <scope>NUCLEOTIDE SEQUENCE</scope>
</reference>
<dbReference type="PANTHER" id="PTHR23055">
    <property type="entry name" value="CALCIUM BINDING PROTEINS"/>
    <property type="match status" value="1"/>
</dbReference>